<feature type="domain" description="C2H2-type" evidence="1">
    <location>
        <begin position="459"/>
        <end position="480"/>
    </location>
</feature>
<dbReference type="InterPro" id="IPR013087">
    <property type="entry name" value="Znf_C2H2_type"/>
</dbReference>
<gene>
    <name evidence="2" type="ORF">BdWA1_000020</name>
</gene>
<reference evidence="2" key="1">
    <citation type="journal article" date="2023" name="Nat. Microbiol.">
        <title>Babesia duncani multi-omics identifies virulence factors and drug targets.</title>
        <authorList>
            <person name="Singh P."/>
            <person name="Lonardi S."/>
            <person name="Liang Q."/>
            <person name="Vydyam P."/>
            <person name="Khabirova E."/>
            <person name="Fang T."/>
            <person name="Gihaz S."/>
            <person name="Thekkiniath J."/>
            <person name="Munshi M."/>
            <person name="Abel S."/>
            <person name="Ciampossin L."/>
            <person name="Batugedara G."/>
            <person name="Gupta M."/>
            <person name="Lu X.M."/>
            <person name="Lenz T."/>
            <person name="Chakravarty S."/>
            <person name="Cornillot E."/>
            <person name="Hu Y."/>
            <person name="Ma W."/>
            <person name="Gonzalez L.M."/>
            <person name="Sanchez S."/>
            <person name="Estrada K."/>
            <person name="Sanchez-Flores A."/>
            <person name="Montero E."/>
            <person name="Harb O.S."/>
            <person name="Le Roch K.G."/>
            <person name="Mamoun C.B."/>
        </authorList>
    </citation>
    <scope>NUCLEOTIDE SEQUENCE</scope>
    <source>
        <strain evidence="2">WA1</strain>
    </source>
</reference>
<evidence type="ECO:0000313" key="3">
    <source>
        <dbReference type="Proteomes" id="UP001214638"/>
    </source>
</evidence>
<keyword evidence="3" id="KW-1185">Reference proteome</keyword>
<dbReference type="PROSITE" id="PS00028">
    <property type="entry name" value="ZINC_FINGER_C2H2_1"/>
    <property type="match status" value="1"/>
</dbReference>
<dbReference type="Proteomes" id="UP001214638">
    <property type="component" value="Unassembled WGS sequence"/>
</dbReference>
<dbReference type="Pfam" id="PF12066">
    <property type="entry name" value="SERRATE_Ars2_N"/>
    <property type="match status" value="1"/>
</dbReference>
<evidence type="ECO:0000259" key="1">
    <source>
        <dbReference type="PROSITE" id="PS00028"/>
    </source>
</evidence>
<dbReference type="GO" id="GO:0016604">
    <property type="term" value="C:nuclear body"/>
    <property type="evidence" value="ECO:0007669"/>
    <property type="project" value="TreeGrafter"/>
</dbReference>
<dbReference type="InterPro" id="IPR021933">
    <property type="entry name" value="SERRATE/Ars2_N"/>
</dbReference>
<dbReference type="GO" id="GO:0031053">
    <property type="term" value="P:primary miRNA processing"/>
    <property type="evidence" value="ECO:0007669"/>
    <property type="project" value="TreeGrafter"/>
</dbReference>
<dbReference type="InterPro" id="IPR039727">
    <property type="entry name" value="SE/Ars2"/>
</dbReference>
<proteinExistence type="predicted"/>
<dbReference type="GeneID" id="94334318"/>
<sequence length="575" mass="67492">MDRVQRAPRFPHYRRRFRPNGGAMHCAMKFKQFVQEREDGISPEQAAVEYAKYLSEFLDKEITSYYTTYQQLPFFREKYHPYYLGEEYGFLKNVFANRSRKFLADFESGKYRSLLLEISFQRLYGRGAVESESNLAEAAYKYNDWACEIPLEYQHETPHSHRIPMRSPLEFVILADVPDKVFKLEVVNAIKPHLDDFMIYMAERTAIRTAFIGFEEGTDVKAISDRLNEGRITIQEFLLRFEPCNPIKERVRMRVCPPICSHPIIISRDVALTEQLIRKLDAEMGNGNGGASFADSVPADLNDKLRLDLQLLYLRLVHNYCYYGRVKGQNYIELFDQGGPGHVRVDLTNDLYEIENGMANNNANIKFYSVDPTKADRAMVSDNNGMEINYAWEDELRQSCQVADHQIEWLKEVERFAMNILNKDLTPPAFVEDRNEVETQWKQYCNLNTIVDGPDRFRCRICQKLFNETKFVWKHLGLKHGSNYELIRVQCGIEQMRQLFVNAHKETRCNPYERLVFVPVLQKPASDFDTITTEFHKRSGSLRSRNNSQQPTYKRQREYYDFDKPQMTKSIHDQV</sequence>
<comment type="caution">
    <text evidence="2">The sequence shown here is derived from an EMBL/GenBank/DDBJ whole genome shotgun (WGS) entry which is preliminary data.</text>
</comment>
<name>A0AAD9PLE6_9APIC</name>
<protein>
    <submittedName>
        <fullName evidence="2">Bifunctional Zinc finger C2H2-type/SERRATE-Ars2</fullName>
    </submittedName>
</protein>
<evidence type="ECO:0000313" key="2">
    <source>
        <dbReference type="EMBL" id="KAK2197026.1"/>
    </source>
</evidence>
<dbReference type="PANTHER" id="PTHR13165:SF0">
    <property type="entry name" value="SERRATE RNA EFFECTOR MOLECULE HOMOLOG"/>
    <property type="match status" value="1"/>
</dbReference>
<organism evidence="2 3">
    <name type="scientific">Babesia duncani</name>
    <dbReference type="NCBI Taxonomy" id="323732"/>
    <lineage>
        <taxon>Eukaryota</taxon>
        <taxon>Sar</taxon>
        <taxon>Alveolata</taxon>
        <taxon>Apicomplexa</taxon>
        <taxon>Aconoidasida</taxon>
        <taxon>Piroplasmida</taxon>
        <taxon>Babesiidae</taxon>
        <taxon>Babesia</taxon>
    </lineage>
</organism>
<dbReference type="RefSeq" id="XP_067803868.1">
    <property type="nucleotide sequence ID" value="XM_067945077.1"/>
</dbReference>
<dbReference type="PANTHER" id="PTHR13165">
    <property type="entry name" value="ARSENITE-RESISTANCE PROTEIN 2"/>
    <property type="match status" value="1"/>
</dbReference>
<dbReference type="AlphaFoldDB" id="A0AAD9PLE6"/>
<dbReference type="KEGG" id="bdw:94334318"/>
<accession>A0AAD9PLE6</accession>
<dbReference type="EMBL" id="JALLKP010000001">
    <property type="protein sequence ID" value="KAK2197026.1"/>
    <property type="molecule type" value="Genomic_DNA"/>
</dbReference>